<evidence type="ECO:0000256" key="10">
    <source>
        <dbReference type="ARBA" id="ARBA00023180"/>
    </source>
</evidence>
<organism evidence="14 15">
    <name type="scientific">Engystomops pustulosus</name>
    <name type="common">Tungara frog</name>
    <name type="synonym">Physalaemus pustulosus</name>
    <dbReference type="NCBI Taxonomy" id="76066"/>
    <lineage>
        <taxon>Eukaryota</taxon>
        <taxon>Metazoa</taxon>
        <taxon>Chordata</taxon>
        <taxon>Craniata</taxon>
        <taxon>Vertebrata</taxon>
        <taxon>Euteleostomi</taxon>
        <taxon>Amphibia</taxon>
        <taxon>Batrachia</taxon>
        <taxon>Anura</taxon>
        <taxon>Neobatrachia</taxon>
        <taxon>Hyloidea</taxon>
        <taxon>Leptodactylidae</taxon>
        <taxon>Leiuperinae</taxon>
        <taxon>Engystomops</taxon>
    </lineage>
</organism>
<dbReference type="InterPro" id="IPR000068">
    <property type="entry name" value="GPCR_3_Ca_sens_rcpt-rel"/>
</dbReference>
<dbReference type="PANTHER" id="PTHR24061:SF628">
    <property type="entry name" value="EXTRACELLULAR CALCIUM-SENSING RECEPTOR"/>
    <property type="match status" value="1"/>
</dbReference>
<evidence type="ECO:0000256" key="11">
    <source>
        <dbReference type="ARBA" id="ARBA00023224"/>
    </source>
</evidence>
<evidence type="ECO:0000256" key="9">
    <source>
        <dbReference type="ARBA" id="ARBA00023170"/>
    </source>
</evidence>
<dbReference type="InterPro" id="IPR000337">
    <property type="entry name" value="GPCR_3"/>
</dbReference>
<comment type="subcellular location">
    <subcellularLocation>
        <location evidence="1">Cell membrane</location>
        <topology evidence="1">Multi-pass membrane protein</topology>
    </subcellularLocation>
</comment>
<dbReference type="Pfam" id="PF01094">
    <property type="entry name" value="ANF_receptor"/>
    <property type="match status" value="1"/>
</dbReference>
<evidence type="ECO:0000256" key="3">
    <source>
        <dbReference type="ARBA" id="ARBA00022475"/>
    </source>
</evidence>
<dbReference type="AlphaFoldDB" id="A0AAV6Z0Z9"/>
<feature type="domain" description="G-protein coupled receptors family 3 profile" evidence="13">
    <location>
        <begin position="436"/>
        <end position="497"/>
    </location>
</feature>
<dbReference type="InterPro" id="IPR017978">
    <property type="entry name" value="GPCR_3_C"/>
</dbReference>
<feature type="transmembrane region" description="Helical" evidence="12">
    <location>
        <begin position="472"/>
        <end position="494"/>
    </location>
</feature>
<keyword evidence="6 12" id="KW-1133">Transmembrane helix</keyword>
<dbReference type="InterPro" id="IPR028082">
    <property type="entry name" value="Peripla_BP_I"/>
</dbReference>
<dbReference type="GO" id="GO:0005886">
    <property type="term" value="C:plasma membrane"/>
    <property type="evidence" value="ECO:0007669"/>
    <property type="project" value="UniProtKB-SubCell"/>
</dbReference>
<dbReference type="Gene3D" id="2.10.50.30">
    <property type="entry name" value="GPCR, family 3, nine cysteines domain"/>
    <property type="match status" value="1"/>
</dbReference>
<dbReference type="EMBL" id="WNYA01005799">
    <property type="protein sequence ID" value="KAG8542058.1"/>
    <property type="molecule type" value="Genomic_DNA"/>
</dbReference>
<keyword evidence="10" id="KW-0325">Glycoprotein</keyword>
<evidence type="ECO:0000256" key="8">
    <source>
        <dbReference type="ARBA" id="ARBA00023136"/>
    </source>
</evidence>
<name>A0AAV6Z0Z9_ENGPU</name>
<keyword evidence="5" id="KW-0732">Signal</keyword>
<dbReference type="PROSITE" id="PS50259">
    <property type="entry name" value="G_PROTEIN_RECEP_F3_4"/>
    <property type="match status" value="1"/>
</dbReference>
<dbReference type="FunFam" id="3.40.50.2300:FF:000016">
    <property type="entry name" value="Taste 1 receptor member 2"/>
    <property type="match status" value="1"/>
</dbReference>
<feature type="transmembrane region" description="Helical" evidence="12">
    <location>
        <begin position="436"/>
        <end position="460"/>
    </location>
</feature>
<accession>A0AAV6Z0Z9</accession>
<dbReference type="PRINTS" id="PR00248">
    <property type="entry name" value="GPCRMGR"/>
</dbReference>
<evidence type="ECO:0000256" key="2">
    <source>
        <dbReference type="ARBA" id="ARBA00007242"/>
    </source>
</evidence>
<dbReference type="InterPro" id="IPR001828">
    <property type="entry name" value="ANF_lig-bd_rcpt"/>
</dbReference>
<evidence type="ECO:0000256" key="5">
    <source>
        <dbReference type="ARBA" id="ARBA00022729"/>
    </source>
</evidence>
<evidence type="ECO:0000313" key="15">
    <source>
        <dbReference type="Proteomes" id="UP000824782"/>
    </source>
</evidence>
<gene>
    <name evidence="14" type="ORF">GDO81_027568</name>
</gene>
<keyword evidence="7" id="KW-0297">G-protein coupled receptor</keyword>
<keyword evidence="3" id="KW-1003">Cell membrane</keyword>
<evidence type="ECO:0000256" key="1">
    <source>
        <dbReference type="ARBA" id="ARBA00004651"/>
    </source>
</evidence>
<evidence type="ECO:0000256" key="12">
    <source>
        <dbReference type="SAM" id="Phobius"/>
    </source>
</evidence>
<keyword evidence="11" id="KW-0807">Transducer</keyword>
<comment type="caution">
    <text evidence="14">The sequence shown here is derived from an EMBL/GenBank/DDBJ whole genome shotgun (WGS) entry which is preliminary data.</text>
</comment>
<evidence type="ECO:0000313" key="14">
    <source>
        <dbReference type="EMBL" id="KAG8542058.1"/>
    </source>
</evidence>
<reference evidence="14" key="1">
    <citation type="thesis" date="2020" institute="ProQuest LLC" country="789 East Eisenhower Parkway, Ann Arbor, MI, USA">
        <title>Comparative Genomics and Chromosome Evolution.</title>
        <authorList>
            <person name="Mudd A.B."/>
        </authorList>
    </citation>
    <scope>NUCLEOTIDE SEQUENCE</scope>
    <source>
        <strain evidence="14">237g6f4</strain>
        <tissue evidence="14">Blood</tissue>
    </source>
</reference>
<keyword evidence="15" id="KW-1185">Reference proteome</keyword>
<dbReference type="FunFam" id="2.10.50.30:FF:000002">
    <property type="entry name" value="Vomeronasal 2 receptor, h1"/>
    <property type="match status" value="1"/>
</dbReference>
<evidence type="ECO:0000256" key="7">
    <source>
        <dbReference type="ARBA" id="ARBA00023040"/>
    </source>
</evidence>
<evidence type="ECO:0000256" key="4">
    <source>
        <dbReference type="ARBA" id="ARBA00022692"/>
    </source>
</evidence>
<keyword evidence="9" id="KW-0675">Receptor</keyword>
<protein>
    <recommendedName>
        <fullName evidence="13">G-protein coupled receptors family 3 profile domain-containing protein</fullName>
    </recommendedName>
</protein>
<dbReference type="InterPro" id="IPR038550">
    <property type="entry name" value="GPCR_3_9-Cys_sf"/>
</dbReference>
<comment type="similarity">
    <text evidence="2">Belongs to the G-protein coupled receptor 3 family.</text>
</comment>
<proteinExistence type="inferred from homology"/>
<dbReference type="PRINTS" id="PR00592">
    <property type="entry name" value="CASENSINGR"/>
</dbReference>
<evidence type="ECO:0000256" key="6">
    <source>
        <dbReference type="ARBA" id="ARBA00022989"/>
    </source>
</evidence>
<keyword evidence="4 12" id="KW-0812">Transmembrane</keyword>
<dbReference type="GO" id="GO:0004930">
    <property type="term" value="F:G protein-coupled receptor activity"/>
    <property type="evidence" value="ECO:0007669"/>
    <property type="project" value="UniProtKB-KW"/>
</dbReference>
<evidence type="ECO:0000259" key="13">
    <source>
        <dbReference type="PROSITE" id="PS50259"/>
    </source>
</evidence>
<dbReference type="Gene3D" id="3.40.50.2300">
    <property type="match status" value="2"/>
</dbReference>
<dbReference type="SUPFAM" id="SSF53822">
    <property type="entry name" value="Periplasmic binding protein-like I"/>
    <property type="match status" value="1"/>
</dbReference>
<dbReference type="PANTHER" id="PTHR24061">
    <property type="entry name" value="CALCIUM-SENSING RECEPTOR-RELATED"/>
    <property type="match status" value="1"/>
</dbReference>
<keyword evidence="8 12" id="KW-0472">Membrane</keyword>
<dbReference type="Proteomes" id="UP000824782">
    <property type="component" value="Unassembled WGS sequence"/>
</dbReference>
<dbReference type="Pfam" id="PF07562">
    <property type="entry name" value="NCD3G"/>
    <property type="match status" value="1"/>
</dbReference>
<sequence>MLLAHILGLYRYPQVSHFSTSSLLSDRIQFRSFFRTVPSDAFQSRGLAQLVLHFGWTWIGLVAIDNDYGQQGIQMIKRDILKAGACVAFTETIISSQQDRNAPNIARVVKDSTATAVVIFSTDIDLVYLLDEMLRQNVTGKVWIASEAWATSAFLSVSKYSRLLYGTIGFALHSGSMPGFGGFLNRINPSMLIGNQWIKIFWEEVFSCKFQVPSNSSIKKCSGQESLENIRNSYNDISSLRVTYNIYTAVYVIAKALDDLGKCKKGYGPFTNGLCADIDSFEPWQLLHYMKKLRLTMSSGRQLFFNENGDPPAAYDIVNWQLSPGGQLRQVKVGSYDTSITSGNVFSINASHIEWRTEGPVPASVCSPSCPPGFRKAARTGKPLCCFQCIPCTYGEISNQTDSLQCYKCPWDMWPNPTQDHCVPKTEEFLSHEDPLGITLTATSISSSLVPVAIFGLFIYYRTTPIVRANNYYLSCLLLLSLMLCFLCSFLHWLPPV</sequence>
<dbReference type="Pfam" id="PF00003">
    <property type="entry name" value="7tm_3"/>
    <property type="match status" value="1"/>
</dbReference>
<dbReference type="InterPro" id="IPR011500">
    <property type="entry name" value="GPCR_3_9-Cys_dom"/>
</dbReference>